<gene>
    <name evidence="10" type="ORF">GCM10010915_06070</name>
</gene>
<feature type="transmembrane region" description="Helical" evidence="8">
    <location>
        <begin position="84"/>
        <end position="103"/>
    </location>
</feature>
<keyword evidence="7 8" id="KW-0472">Membrane</keyword>
<reference evidence="10" key="2">
    <citation type="submission" date="2020-09" db="EMBL/GenBank/DDBJ databases">
        <authorList>
            <person name="Sun Q."/>
            <person name="Zhou Y."/>
        </authorList>
    </citation>
    <scope>NUCLEOTIDE SEQUENCE</scope>
    <source>
        <strain evidence="10">CGMCC 1.15152</strain>
    </source>
</reference>
<dbReference type="AlphaFoldDB" id="A0A917DDH5"/>
<name>A0A917DDH5_9MICO</name>
<feature type="transmembrane region" description="Helical" evidence="8">
    <location>
        <begin position="346"/>
        <end position="365"/>
    </location>
</feature>
<accession>A0A917DDH5</accession>
<dbReference type="Pfam" id="PF07690">
    <property type="entry name" value="MFS_1"/>
    <property type="match status" value="1"/>
</dbReference>
<organism evidence="10 11">
    <name type="scientific">Microbacterium faecale</name>
    <dbReference type="NCBI Taxonomy" id="1804630"/>
    <lineage>
        <taxon>Bacteria</taxon>
        <taxon>Bacillati</taxon>
        <taxon>Actinomycetota</taxon>
        <taxon>Actinomycetes</taxon>
        <taxon>Micrococcales</taxon>
        <taxon>Microbacteriaceae</taxon>
        <taxon>Microbacterium</taxon>
    </lineage>
</organism>
<evidence type="ECO:0000256" key="1">
    <source>
        <dbReference type="ARBA" id="ARBA00004651"/>
    </source>
</evidence>
<feature type="domain" description="Major facilitator superfamily (MFS) profile" evidence="9">
    <location>
        <begin position="18"/>
        <end position="407"/>
    </location>
</feature>
<dbReference type="InterPro" id="IPR004812">
    <property type="entry name" value="Efflux_drug-R_Bcr/CmlA"/>
</dbReference>
<protein>
    <submittedName>
        <fullName evidence="10">Bcr/CflA family drug resistance efflux transporter</fullName>
    </submittedName>
</protein>
<proteinExistence type="inferred from homology"/>
<keyword evidence="5 8" id="KW-0812">Transmembrane</keyword>
<feature type="transmembrane region" description="Helical" evidence="8">
    <location>
        <begin position="316"/>
        <end position="334"/>
    </location>
</feature>
<evidence type="ECO:0000256" key="2">
    <source>
        <dbReference type="ARBA" id="ARBA00006236"/>
    </source>
</evidence>
<evidence type="ECO:0000256" key="6">
    <source>
        <dbReference type="ARBA" id="ARBA00022989"/>
    </source>
</evidence>
<dbReference type="GO" id="GO:1990961">
    <property type="term" value="P:xenobiotic detoxification by transmembrane export across the plasma membrane"/>
    <property type="evidence" value="ECO:0007669"/>
    <property type="project" value="InterPro"/>
</dbReference>
<comment type="similarity">
    <text evidence="2">Belongs to the major facilitator superfamily. Bcr/CmlA family.</text>
</comment>
<dbReference type="SUPFAM" id="SSF103473">
    <property type="entry name" value="MFS general substrate transporter"/>
    <property type="match status" value="1"/>
</dbReference>
<dbReference type="NCBIfam" id="TIGR00710">
    <property type="entry name" value="efflux_Bcr_CflA"/>
    <property type="match status" value="1"/>
</dbReference>
<dbReference type="GO" id="GO:0042910">
    <property type="term" value="F:xenobiotic transmembrane transporter activity"/>
    <property type="evidence" value="ECO:0007669"/>
    <property type="project" value="InterPro"/>
</dbReference>
<dbReference type="InterPro" id="IPR011701">
    <property type="entry name" value="MFS"/>
</dbReference>
<keyword evidence="6 8" id="KW-1133">Transmembrane helix</keyword>
<dbReference type="EMBL" id="BMHO01000001">
    <property type="protein sequence ID" value="GGD28787.1"/>
    <property type="molecule type" value="Genomic_DNA"/>
</dbReference>
<evidence type="ECO:0000256" key="8">
    <source>
        <dbReference type="SAM" id="Phobius"/>
    </source>
</evidence>
<dbReference type="InterPro" id="IPR036259">
    <property type="entry name" value="MFS_trans_sf"/>
</dbReference>
<dbReference type="GO" id="GO:0005886">
    <property type="term" value="C:plasma membrane"/>
    <property type="evidence" value="ECO:0007669"/>
    <property type="project" value="UniProtKB-SubCell"/>
</dbReference>
<feature type="transmembrane region" description="Helical" evidence="8">
    <location>
        <begin position="258"/>
        <end position="279"/>
    </location>
</feature>
<feature type="transmembrane region" description="Helical" evidence="8">
    <location>
        <begin position="291"/>
        <end position="310"/>
    </location>
</feature>
<keyword evidence="4" id="KW-1003">Cell membrane</keyword>
<feature type="transmembrane region" description="Helical" evidence="8">
    <location>
        <begin position="142"/>
        <end position="164"/>
    </location>
</feature>
<dbReference type="PANTHER" id="PTHR43124:SF3">
    <property type="entry name" value="CHLORAMPHENICOL EFFLUX PUMP RV0191"/>
    <property type="match status" value="1"/>
</dbReference>
<evidence type="ECO:0000256" key="5">
    <source>
        <dbReference type="ARBA" id="ARBA00022692"/>
    </source>
</evidence>
<sequence>MRRMCADRANTPTLTPGLLAALGFVGMAGSLATDLYLPSFPSLQSDFGVTAAVVQLTLTAFLVGAAAGQLVVGTVSDALGRRRTLLVALALYAVAGFASALVGSIEAVIALRFAQGLFGAAGAALARAIVTDLADRAQAARGISIVVAMMGIGPILGTPIGALLAEWGGWRLALAGLATIATAMTVVTALAIPESLPPERRHPARIGRLLGNLAHLARDAPFVGYATSYAFTYGAFIIYIGSSSFIVQNLFGQTPVTYALAFAAGSASFVMGALASGRLATRIGVGPAQRIAQLAAVAAAIVLLCLILTATLTFALWIPLTCVFAAGIAGGMSSSTARALGRTRTAAGAGSAGLGLQQYVVGALATPIGGLWGDDTALPAVCGMIGGLLIALAAAAFGGFREAREAA</sequence>
<dbReference type="InterPro" id="IPR005829">
    <property type="entry name" value="Sugar_transporter_CS"/>
</dbReference>
<dbReference type="InterPro" id="IPR020846">
    <property type="entry name" value="MFS_dom"/>
</dbReference>
<evidence type="ECO:0000313" key="10">
    <source>
        <dbReference type="EMBL" id="GGD28787.1"/>
    </source>
</evidence>
<feature type="transmembrane region" description="Helical" evidence="8">
    <location>
        <begin position="222"/>
        <end position="246"/>
    </location>
</feature>
<evidence type="ECO:0000256" key="7">
    <source>
        <dbReference type="ARBA" id="ARBA00023136"/>
    </source>
</evidence>
<keyword evidence="11" id="KW-1185">Reference proteome</keyword>
<evidence type="ECO:0000256" key="3">
    <source>
        <dbReference type="ARBA" id="ARBA00022448"/>
    </source>
</evidence>
<feature type="transmembrane region" description="Helical" evidence="8">
    <location>
        <begin position="377"/>
        <end position="400"/>
    </location>
</feature>
<comment type="caution">
    <text evidence="10">The sequence shown here is derived from an EMBL/GenBank/DDBJ whole genome shotgun (WGS) entry which is preliminary data.</text>
</comment>
<dbReference type="PROSITE" id="PS50850">
    <property type="entry name" value="MFS"/>
    <property type="match status" value="1"/>
</dbReference>
<dbReference type="PROSITE" id="PS00216">
    <property type="entry name" value="SUGAR_TRANSPORT_1"/>
    <property type="match status" value="1"/>
</dbReference>
<dbReference type="PANTHER" id="PTHR43124">
    <property type="entry name" value="PURINE EFFLUX PUMP PBUE"/>
    <property type="match status" value="1"/>
</dbReference>
<evidence type="ECO:0000256" key="4">
    <source>
        <dbReference type="ARBA" id="ARBA00022475"/>
    </source>
</evidence>
<comment type="subcellular location">
    <subcellularLocation>
        <location evidence="1">Cell membrane</location>
        <topology evidence="1">Multi-pass membrane protein</topology>
    </subcellularLocation>
</comment>
<feature type="transmembrane region" description="Helical" evidence="8">
    <location>
        <begin position="170"/>
        <end position="192"/>
    </location>
</feature>
<evidence type="ECO:0000313" key="11">
    <source>
        <dbReference type="Proteomes" id="UP000633205"/>
    </source>
</evidence>
<feature type="transmembrane region" description="Helical" evidence="8">
    <location>
        <begin position="48"/>
        <end position="72"/>
    </location>
</feature>
<dbReference type="Gene3D" id="1.20.1720.10">
    <property type="entry name" value="Multidrug resistance protein D"/>
    <property type="match status" value="1"/>
</dbReference>
<keyword evidence="3" id="KW-0813">Transport</keyword>
<dbReference type="InterPro" id="IPR050189">
    <property type="entry name" value="MFS_Efflux_Transporters"/>
</dbReference>
<evidence type="ECO:0000259" key="9">
    <source>
        <dbReference type="PROSITE" id="PS50850"/>
    </source>
</evidence>
<feature type="transmembrane region" description="Helical" evidence="8">
    <location>
        <begin position="109"/>
        <end position="130"/>
    </location>
</feature>
<dbReference type="Proteomes" id="UP000633205">
    <property type="component" value="Unassembled WGS sequence"/>
</dbReference>
<reference evidence="10" key="1">
    <citation type="journal article" date="2014" name="Int. J. Syst. Evol. Microbiol.">
        <title>Complete genome sequence of Corynebacterium casei LMG S-19264T (=DSM 44701T), isolated from a smear-ripened cheese.</title>
        <authorList>
            <consortium name="US DOE Joint Genome Institute (JGI-PGF)"/>
            <person name="Walter F."/>
            <person name="Albersmeier A."/>
            <person name="Kalinowski J."/>
            <person name="Ruckert C."/>
        </authorList>
    </citation>
    <scope>NUCLEOTIDE SEQUENCE</scope>
    <source>
        <strain evidence="10">CGMCC 1.15152</strain>
    </source>
</reference>